<feature type="region of interest" description="Disordered" evidence="2">
    <location>
        <begin position="472"/>
        <end position="520"/>
    </location>
</feature>
<evidence type="ECO:0000259" key="3">
    <source>
        <dbReference type="PROSITE" id="PS50011"/>
    </source>
</evidence>
<feature type="compositionally biased region" description="Basic and acidic residues" evidence="2">
    <location>
        <begin position="389"/>
        <end position="400"/>
    </location>
</feature>
<sequence>LTPLVLSYLPLMNDPRRSFAQSPEPKKKEKKKKKLELGQIVKSKTNAWTVDEILGSGGFGYVYKVHGENKEDVYAMKTEYNDPKGRKSNDRLKVEMSIFTVFNEQTDSEKIQHFLKMNDKGQTDQFKYIVMTIVSHSLDILRRDYLDSMTWTSIFNISLQTLKSIEDLHTCGYLHRDIKPHNFAIGLPPKDSTIFMIDFGIARRYMEKDGKLRVPRMSVRFLGTVRFASRNCHNEREQCRRDDLESWSYMVLDLFNPENITWRRVEDRVKVAMCKHQLFTRSEGCRDLDAPKEMYKILAYINELGYADVPDYGKIREHLEKAAIEEKLDLTRKFDWVGVELKKKVHIKKKGNAANRITDDDEETEPSKKKKKEARRKRFSMENDSSSEDEVKTIPKEQKPPTRRTVSKPGHVAALSMAPSAKSRLKKAAFGSTQGSRESVGISVGKVPSCGSLKSTNLQTVIQRDQTSIVSPCQTISGPAPPNYPKSNYNTAIPRTPAPGGSTLVPVTSIGAPSRRKKGG</sequence>
<dbReference type="InterPro" id="IPR050235">
    <property type="entry name" value="CK1_Ser-Thr_kinase"/>
</dbReference>
<reference evidence="4" key="1">
    <citation type="submission" date="2023-10" db="EMBL/GenBank/DDBJ databases">
        <title>Genome assembly of Pristionchus species.</title>
        <authorList>
            <person name="Yoshida K."/>
            <person name="Sommer R.J."/>
        </authorList>
    </citation>
    <scope>NUCLEOTIDE SEQUENCE</scope>
    <source>
        <strain evidence="4">RS5133</strain>
    </source>
</reference>
<dbReference type="InterPro" id="IPR011009">
    <property type="entry name" value="Kinase-like_dom_sf"/>
</dbReference>
<feature type="binding site" evidence="1">
    <location>
        <position position="77"/>
    </location>
    <ligand>
        <name>ATP</name>
        <dbReference type="ChEBI" id="CHEBI:30616"/>
    </ligand>
</feature>
<evidence type="ECO:0000256" key="2">
    <source>
        <dbReference type="SAM" id="MobiDB-lite"/>
    </source>
</evidence>
<name>A0AAV5WGJ1_9BILA</name>
<evidence type="ECO:0000313" key="5">
    <source>
        <dbReference type="Proteomes" id="UP001432322"/>
    </source>
</evidence>
<dbReference type="Gene3D" id="1.10.510.10">
    <property type="entry name" value="Transferase(Phosphotransferase) domain 1"/>
    <property type="match status" value="1"/>
</dbReference>
<evidence type="ECO:0000256" key="1">
    <source>
        <dbReference type="PROSITE-ProRule" id="PRU10141"/>
    </source>
</evidence>
<dbReference type="PROSITE" id="PS00107">
    <property type="entry name" value="PROTEIN_KINASE_ATP"/>
    <property type="match status" value="1"/>
</dbReference>
<accession>A0AAV5WGJ1</accession>
<keyword evidence="1" id="KW-0067">ATP-binding</keyword>
<dbReference type="GO" id="GO:0005524">
    <property type="term" value="F:ATP binding"/>
    <property type="evidence" value="ECO:0007669"/>
    <property type="project" value="UniProtKB-UniRule"/>
</dbReference>
<dbReference type="InterPro" id="IPR000719">
    <property type="entry name" value="Prot_kinase_dom"/>
</dbReference>
<dbReference type="Proteomes" id="UP001432322">
    <property type="component" value="Unassembled WGS sequence"/>
</dbReference>
<feature type="compositionally biased region" description="Basic residues" evidence="2">
    <location>
        <begin position="368"/>
        <end position="378"/>
    </location>
</feature>
<dbReference type="InterPro" id="IPR017441">
    <property type="entry name" value="Protein_kinase_ATP_BS"/>
</dbReference>
<dbReference type="PANTHER" id="PTHR11909">
    <property type="entry name" value="CASEIN KINASE-RELATED"/>
    <property type="match status" value="1"/>
</dbReference>
<comment type="caution">
    <text evidence="4">The sequence shown here is derived from an EMBL/GenBank/DDBJ whole genome shotgun (WGS) entry which is preliminary data.</text>
</comment>
<dbReference type="SUPFAM" id="SSF56112">
    <property type="entry name" value="Protein kinase-like (PK-like)"/>
    <property type="match status" value="1"/>
</dbReference>
<proteinExistence type="predicted"/>
<keyword evidence="5" id="KW-1185">Reference proteome</keyword>
<dbReference type="SMART" id="SM00220">
    <property type="entry name" value="S_TKc"/>
    <property type="match status" value="1"/>
</dbReference>
<protein>
    <recommendedName>
        <fullName evidence="3">Protein kinase domain-containing protein</fullName>
    </recommendedName>
</protein>
<feature type="region of interest" description="Disordered" evidence="2">
    <location>
        <begin position="16"/>
        <end position="35"/>
    </location>
</feature>
<dbReference type="GO" id="GO:0004672">
    <property type="term" value="F:protein kinase activity"/>
    <property type="evidence" value="ECO:0007669"/>
    <property type="project" value="InterPro"/>
</dbReference>
<dbReference type="EMBL" id="BTSY01000005">
    <property type="protein sequence ID" value="GMT28959.1"/>
    <property type="molecule type" value="Genomic_DNA"/>
</dbReference>
<feature type="region of interest" description="Disordered" evidence="2">
    <location>
        <begin position="350"/>
        <end position="411"/>
    </location>
</feature>
<feature type="domain" description="Protein kinase" evidence="3">
    <location>
        <begin position="48"/>
        <end position="321"/>
    </location>
</feature>
<dbReference type="PROSITE" id="PS50011">
    <property type="entry name" value="PROTEIN_KINASE_DOM"/>
    <property type="match status" value="1"/>
</dbReference>
<evidence type="ECO:0000313" key="4">
    <source>
        <dbReference type="EMBL" id="GMT28959.1"/>
    </source>
</evidence>
<dbReference type="Pfam" id="PF00069">
    <property type="entry name" value="Pkinase"/>
    <property type="match status" value="1"/>
</dbReference>
<keyword evidence="1" id="KW-0547">Nucleotide-binding</keyword>
<feature type="non-terminal residue" evidence="4">
    <location>
        <position position="1"/>
    </location>
</feature>
<dbReference type="AlphaFoldDB" id="A0AAV5WGJ1"/>
<gene>
    <name evidence="4" type="ORF">PFISCL1PPCAC_20256</name>
</gene>
<organism evidence="4 5">
    <name type="scientific">Pristionchus fissidentatus</name>
    <dbReference type="NCBI Taxonomy" id="1538716"/>
    <lineage>
        <taxon>Eukaryota</taxon>
        <taxon>Metazoa</taxon>
        <taxon>Ecdysozoa</taxon>
        <taxon>Nematoda</taxon>
        <taxon>Chromadorea</taxon>
        <taxon>Rhabditida</taxon>
        <taxon>Rhabditina</taxon>
        <taxon>Diplogasteromorpha</taxon>
        <taxon>Diplogasteroidea</taxon>
        <taxon>Neodiplogasteridae</taxon>
        <taxon>Pristionchus</taxon>
    </lineage>
</organism>